<gene>
    <name evidence="2" type="ORF">LRS13_12565</name>
</gene>
<dbReference type="Proteomes" id="UP001058860">
    <property type="component" value="Chromosome"/>
</dbReference>
<keyword evidence="1" id="KW-1133">Transmembrane helix</keyword>
<reference evidence="3" key="1">
    <citation type="submission" date="2021-11" db="EMBL/GenBank/DDBJ databases">
        <title>Cultivation dependent microbiological survey of springs from the worlds oldest radium mine currently devoted to the extraction of radon-saturated water.</title>
        <authorList>
            <person name="Kapinusova G."/>
            <person name="Smrhova T."/>
            <person name="Strejcek M."/>
            <person name="Suman J."/>
            <person name="Jani K."/>
            <person name="Pajer P."/>
            <person name="Uhlik O."/>
        </authorList>
    </citation>
    <scope>NUCLEOTIDE SEQUENCE [LARGE SCALE GENOMIC DNA]</scope>
    <source>
        <strain evidence="3">J379</strain>
    </source>
</reference>
<keyword evidence="1" id="KW-0812">Transmembrane</keyword>
<keyword evidence="1" id="KW-0472">Membrane</keyword>
<accession>A0ABY5PAR4</accession>
<dbReference type="RefSeq" id="WP_353862122.1">
    <property type="nucleotide sequence ID" value="NZ_CP088295.1"/>
</dbReference>
<evidence type="ECO:0000313" key="2">
    <source>
        <dbReference type="EMBL" id="UUY01567.1"/>
    </source>
</evidence>
<protein>
    <recommendedName>
        <fullName evidence="4">Secreted protein</fullName>
    </recommendedName>
</protein>
<sequence>MKQLLVWTAVVLVAAAVSGPIIVATVNALVWPAVAVGLAVAGARAVWFFTRR</sequence>
<feature type="transmembrane region" description="Helical" evidence="1">
    <location>
        <begin position="28"/>
        <end position="49"/>
    </location>
</feature>
<proteinExistence type="predicted"/>
<evidence type="ECO:0000256" key="1">
    <source>
        <dbReference type="SAM" id="Phobius"/>
    </source>
</evidence>
<dbReference type="EMBL" id="CP088295">
    <property type="protein sequence ID" value="UUY01567.1"/>
    <property type="molecule type" value="Genomic_DNA"/>
</dbReference>
<evidence type="ECO:0000313" key="3">
    <source>
        <dbReference type="Proteomes" id="UP001058860"/>
    </source>
</evidence>
<name>A0ABY5PAR4_9ACTN</name>
<organism evidence="2 3">
    <name type="scientific">Svornostia abyssi</name>
    <dbReference type="NCBI Taxonomy" id="2898438"/>
    <lineage>
        <taxon>Bacteria</taxon>
        <taxon>Bacillati</taxon>
        <taxon>Actinomycetota</taxon>
        <taxon>Thermoleophilia</taxon>
        <taxon>Solirubrobacterales</taxon>
        <taxon>Baekduiaceae</taxon>
        <taxon>Svornostia</taxon>
    </lineage>
</organism>
<keyword evidence="3" id="KW-1185">Reference proteome</keyword>
<evidence type="ECO:0008006" key="4">
    <source>
        <dbReference type="Google" id="ProtNLM"/>
    </source>
</evidence>